<protein>
    <submittedName>
        <fullName evidence="2">Uncharacterized protein</fullName>
    </submittedName>
</protein>
<name>A0A6L2M8B5_TANCI</name>
<gene>
    <name evidence="2" type="ORF">Tci_040772</name>
</gene>
<evidence type="ECO:0000256" key="1">
    <source>
        <dbReference type="SAM" id="MobiDB-lite"/>
    </source>
</evidence>
<evidence type="ECO:0000313" key="2">
    <source>
        <dbReference type="EMBL" id="GEU68794.1"/>
    </source>
</evidence>
<proteinExistence type="predicted"/>
<dbReference type="AlphaFoldDB" id="A0A6L2M8B5"/>
<feature type="region of interest" description="Disordered" evidence="1">
    <location>
        <begin position="232"/>
        <end position="279"/>
    </location>
</feature>
<reference evidence="2" key="1">
    <citation type="journal article" date="2019" name="Sci. Rep.">
        <title>Draft genome of Tanacetum cinerariifolium, the natural source of mosquito coil.</title>
        <authorList>
            <person name="Yamashiro T."/>
            <person name="Shiraishi A."/>
            <person name="Satake H."/>
            <person name="Nakayama K."/>
        </authorList>
    </citation>
    <scope>NUCLEOTIDE SEQUENCE</scope>
</reference>
<comment type="caution">
    <text evidence="2">The sequence shown here is derived from an EMBL/GenBank/DDBJ whole genome shotgun (WGS) entry which is preliminary data.</text>
</comment>
<organism evidence="2">
    <name type="scientific">Tanacetum cinerariifolium</name>
    <name type="common">Dalmatian daisy</name>
    <name type="synonym">Chrysanthemum cinerariifolium</name>
    <dbReference type="NCBI Taxonomy" id="118510"/>
    <lineage>
        <taxon>Eukaryota</taxon>
        <taxon>Viridiplantae</taxon>
        <taxon>Streptophyta</taxon>
        <taxon>Embryophyta</taxon>
        <taxon>Tracheophyta</taxon>
        <taxon>Spermatophyta</taxon>
        <taxon>Magnoliopsida</taxon>
        <taxon>eudicotyledons</taxon>
        <taxon>Gunneridae</taxon>
        <taxon>Pentapetalae</taxon>
        <taxon>asterids</taxon>
        <taxon>campanulids</taxon>
        <taxon>Asterales</taxon>
        <taxon>Asteraceae</taxon>
        <taxon>Asteroideae</taxon>
        <taxon>Anthemideae</taxon>
        <taxon>Anthemidinae</taxon>
        <taxon>Tanacetum</taxon>
    </lineage>
</organism>
<sequence length="345" mass="37945">MTTLADKAILSGADNRPPMLEKDMFTARGLCISKQSKSRQGSLGKNSTSRVRNSVMGLTVPVFKQGDNPIDSINQIISFLSSIVTSRFPAINNQLRNSSNPQQQVTINDGRVTLTSSGETSFFYRVYYKDLYSRKELAFLTDPGIAKGPATQTVITHNSAYQADYLDAYDFDCVELNTAKVSLMVNLSHYGSDVLAKKAQQLEPKIYDGNVIKSTSAIVIPDSKETLMLAEERVKPSNSASRSQPLGITKKDTIQRPPSSTQKNKVEAHPRTIESSLKNKNCAVKPKGTAIEQHSKLNAIFELICVKCNGCMLSDNHDLCVLNVINDVNAHPKSKSVKNTSKRKV</sequence>
<feature type="compositionally biased region" description="Polar residues" evidence="1">
    <location>
        <begin position="236"/>
        <end position="246"/>
    </location>
</feature>
<accession>A0A6L2M8B5</accession>
<dbReference type="EMBL" id="BKCJ010005816">
    <property type="protein sequence ID" value="GEU68794.1"/>
    <property type="molecule type" value="Genomic_DNA"/>
</dbReference>